<dbReference type="InterPro" id="IPR050469">
    <property type="entry name" value="Diguanylate_Cyclase"/>
</dbReference>
<feature type="transmembrane region" description="Helical" evidence="1">
    <location>
        <begin position="32"/>
        <end position="50"/>
    </location>
</feature>
<dbReference type="OrthoDB" id="9805474at2"/>
<keyword evidence="1" id="KW-0812">Transmembrane</keyword>
<dbReference type="NCBIfam" id="TIGR00254">
    <property type="entry name" value="GGDEF"/>
    <property type="match status" value="1"/>
</dbReference>
<reference evidence="3 4" key="1">
    <citation type="journal article" date="2013" name="Genome Announc.">
        <title>Whole Genome Sequencing of Thermus oshimai JL-2 and Thermus thermophilus JL-18, Incomplete Denitrifiers from the United States Great Basin.</title>
        <authorList>
            <person name="Murugapiran S.K."/>
            <person name="Huntemann M."/>
            <person name="Wei C.L."/>
            <person name="Han J."/>
            <person name="Detter J.C."/>
            <person name="Han C.S."/>
            <person name="Erkkila T.H."/>
            <person name="Teshima H."/>
            <person name="Chen A."/>
            <person name="Kyrpides N."/>
            <person name="Mavrommatis K."/>
            <person name="Markowitz V."/>
            <person name="Szeto E."/>
            <person name="Ivanova N."/>
            <person name="Pagani I."/>
            <person name="Lam J."/>
            <person name="McDonald A.I."/>
            <person name="Dodsworth J.A."/>
            <person name="Pati A."/>
            <person name="Goodwin L."/>
            <person name="Peters L."/>
            <person name="Pitluck S."/>
            <person name="Woyke T."/>
            <person name="Hedlund B.P."/>
        </authorList>
    </citation>
    <scope>NUCLEOTIDE SEQUENCE</scope>
    <source>
        <strain evidence="3 4">JL-2</strain>
    </source>
</reference>
<evidence type="ECO:0000313" key="3">
    <source>
        <dbReference type="EMBL" id="AFV76075.1"/>
    </source>
</evidence>
<dbReference type="InterPro" id="IPR043128">
    <property type="entry name" value="Rev_trsase/Diguanyl_cyclase"/>
</dbReference>
<dbReference type="EMBL" id="CP003249">
    <property type="protein sequence ID" value="AFV76075.1"/>
    <property type="molecule type" value="Genomic_DNA"/>
</dbReference>
<dbReference type="Proteomes" id="UP000000211">
    <property type="component" value="Chromosome"/>
</dbReference>
<dbReference type="InterPro" id="IPR029787">
    <property type="entry name" value="Nucleotide_cyclase"/>
</dbReference>
<organism evidence="3 4">
    <name type="scientific">Thermus oshimai JL-2</name>
    <dbReference type="NCBI Taxonomy" id="751945"/>
    <lineage>
        <taxon>Bacteria</taxon>
        <taxon>Thermotogati</taxon>
        <taxon>Deinococcota</taxon>
        <taxon>Deinococci</taxon>
        <taxon>Thermales</taxon>
        <taxon>Thermaceae</taxon>
        <taxon>Thermus</taxon>
    </lineage>
</organism>
<dbReference type="SMART" id="SM00065">
    <property type="entry name" value="GAF"/>
    <property type="match status" value="2"/>
</dbReference>
<keyword evidence="1" id="KW-1133">Transmembrane helix</keyword>
<keyword evidence="4" id="KW-1185">Reference proteome</keyword>
<feature type="transmembrane region" description="Helical" evidence="1">
    <location>
        <begin position="57"/>
        <end position="79"/>
    </location>
</feature>
<dbReference type="RefSeq" id="WP_016329266.1">
    <property type="nucleotide sequence ID" value="NC_019386.1"/>
</dbReference>
<dbReference type="GO" id="GO:0052621">
    <property type="term" value="F:diguanylate cyclase activity"/>
    <property type="evidence" value="ECO:0007669"/>
    <property type="project" value="TreeGrafter"/>
</dbReference>
<dbReference type="KEGG" id="tos:Theos_1025"/>
<dbReference type="eggNOG" id="COG3706">
    <property type="taxonomic scope" value="Bacteria"/>
</dbReference>
<proteinExistence type="predicted"/>
<name>K7QZ36_THEOS</name>
<dbReference type="Gene3D" id="3.30.450.40">
    <property type="match status" value="3"/>
</dbReference>
<dbReference type="InterPro" id="IPR029016">
    <property type="entry name" value="GAF-like_dom_sf"/>
</dbReference>
<dbReference type="PANTHER" id="PTHR45138">
    <property type="entry name" value="REGULATORY COMPONENTS OF SENSORY TRANSDUCTION SYSTEM"/>
    <property type="match status" value="1"/>
</dbReference>
<dbReference type="SUPFAM" id="SSF55073">
    <property type="entry name" value="Nucleotide cyclase"/>
    <property type="match status" value="1"/>
</dbReference>
<dbReference type="InterPro" id="IPR000160">
    <property type="entry name" value="GGDEF_dom"/>
</dbReference>
<dbReference type="STRING" id="751945.Theos_1025"/>
<dbReference type="HOGENOM" id="CLU_370856_0_0_0"/>
<dbReference type="AlphaFoldDB" id="K7QZ36"/>
<evidence type="ECO:0000259" key="2">
    <source>
        <dbReference type="PROSITE" id="PS50887"/>
    </source>
</evidence>
<evidence type="ECO:0000256" key="1">
    <source>
        <dbReference type="SAM" id="Phobius"/>
    </source>
</evidence>
<dbReference type="FunFam" id="3.30.70.270:FF:000001">
    <property type="entry name" value="Diguanylate cyclase domain protein"/>
    <property type="match status" value="1"/>
</dbReference>
<keyword evidence="1" id="KW-0472">Membrane</keyword>
<gene>
    <name evidence="3" type="ORF">Theos_1025</name>
</gene>
<dbReference type="InterPro" id="IPR003018">
    <property type="entry name" value="GAF"/>
</dbReference>
<dbReference type="Gene3D" id="3.30.70.270">
    <property type="match status" value="1"/>
</dbReference>
<dbReference type="SUPFAM" id="SSF55781">
    <property type="entry name" value="GAF domain-like"/>
    <property type="match status" value="3"/>
</dbReference>
<dbReference type="Pfam" id="PF01590">
    <property type="entry name" value="GAF"/>
    <property type="match status" value="2"/>
</dbReference>
<feature type="domain" description="GGDEF" evidence="2">
    <location>
        <begin position="620"/>
        <end position="745"/>
    </location>
</feature>
<sequence>MRFYPLLALLSLLLGLLVGALGYGEPYILPWYMFFTAIVASLYGLPWGLVAAGVSTLLLLLFPGFQAMGAAILLLSAYLAHGVGETLRRAHRRAKGLARSLRYLTLALEGLAGARNRTELLKSLPERLSELGAGGHVGVWVPEEEGFRLLASVPPLSLDRIPATGVVGRAYREERPLYIPDVRREEGYIAAPGLPSLSELALPLKERGQVVAVLNLERPRPFLEEEVEGLVRFAQAVSLELDQLADLEARHLLAELSERMESARSKGEAARKALALLVEVLGLESGALWEARGARMVALGHHGVTEPSLLKVLEEGLPYGVGLAWQVYETGSPVYTARYAEESRVVPALKALGWRTFVAHPVPTLGALRTRRVLVLGQQAARPWRKAEEEMLLLACRTLGLALERLEEKERHERVNALFLRLLEKPPEALYHPLLAEAVALVPGAEAGSLLVLEGGAYVYKAALGYDLEALQAMRFSPEGMLLWYGLGEREARKGVPRVMSVEDRPIPEISHQTAPEEVIDAAGRALEIQANLCLPVTYQGEVLAYLNLDNLHDPRAFGEDSLEAARFFAAPLATLLHESHSRRLLEEAALTDPLTGLGNRRAFERAFQEELARAKRYGYPLALAVLDLRGFKPINDRLGHAMGDLALKRVAEALKRGRRNGDKVFRWGGDEFAVLFPHTPKGGAVAAAFRHAQAIGEICLEGHCLGVNIGVAAFPEDGDTEDALLSAADTRMYQAKAQGLSVVA</sequence>
<dbReference type="eggNOG" id="COG1956">
    <property type="taxonomic scope" value="Bacteria"/>
</dbReference>
<accession>K7QZ36</accession>
<dbReference type="PROSITE" id="PS50887">
    <property type="entry name" value="GGDEF"/>
    <property type="match status" value="1"/>
</dbReference>
<dbReference type="SMART" id="SM00267">
    <property type="entry name" value="GGDEF"/>
    <property type="match status" value="1"/>
</dbReference>
<dbReference type="PATRIC" id="fig|751945.3.peg.1020"/>
<dbReference type="PANTHER" id="PTHR45138:SF9">
    <property type="entry name" value="DIGUANYLATE CYCLASE DGCM-RELATED"/>
    <property type="match status" value="1"/>
</dbReference>
<dbReference type="Pfam" id="PF00990">
    <property type="entry name" value="GGDEF"/>
    <property type="match status" value="1"/>
</dbReference>
<dbReference type="CDD" id="cd01949">
    <property type="entry name" value="GGDEF"/>
    <property type="match status" value="1"/>
</dbReference>
<protein>
    <submittedName>
        <fullName evidence="3">Diguanylate cyclase (GGDEF) domain-containing protein</fullName>
    </submittedName>
</protein>
<evidence type="ECO:0000313" key="4">
    <source>
        <dbReference type="Proteomes" id="UP000000211"/>
    </source>
</evidence>